<sequence>MIPFMLSRKQPRLCPECPLTKAWKDEALKRIRQRQYTKKKEEPSALKVCMERRK</sequence>
<dbReference type="EMBL" id="BART01036185">
    <property type="protein sequence ID" value="GAH08386.1"/>
    <property type="molecule type" value="Genomic_DNA"/>
</dbReference>
<accession>X1CJ53</accession>
<protein>
    <submittedName>
        <fullName evidence="1">Uncharacterized protein</fullName>
    </submittedName>
</protein>
<evidence type="ECO:0000313" key="1">
    <source>
        <dbReference type="EMBL" id="GAH08386.1"/>
    </source>
</evidence>
<reference evidence="1" key="1">
    <citation type="journal article" date="2014" name="Front. Microbiol.">
        <title>High frequency of phylogenetically diverse reductive dehalogenase-homologous genes in deep subseafloor sedimentary metagenomes.</title>
        <authorList>
            <person name="Kawai M."/>
            <person name="Futagami T."/>
            <person name="Toyoda A."/>
            <person name="Takaki Y."/>
            <person name="Nishi S."/>
            <person name="Hori S."/>
            <person name="Arai W."/>
            <person name="Tsubouchi T."/>
            <person name="Morono Y."/>
            <person name="Uchiyama I."/>
            <person name="Ito T."/>
            <person name="Fujiyama A."/>
            <person name="Inagaki F."/>
            <person name="Takami H."/>
        </authorList>
    </citation>
    <scope>NUCLEOTIDE SEQUENCE</scope>
    <source>
        <strain evidence="1">Expedition CK06-06</strain>
    </source>
</reference>
<proteinExistence type="predicted"/>
<dbReference type="AlphaFoldDB" id="X1CJ53"/>
<comment type="caution">
    <text evidence="1">The sequence shown here is derived from an EMBL/GenBank/DDBJ whole genome shotgun (WGS) entry which is preliminary data.</text>
</comment>
<name>X1CJ53_9ZZZZ</name>
<gene>
    <name evidence="1" type="ORF">S01H4_61131</name>
</gene>
<feature type="non-terminal residue" evidence="1">
    <location>
        <position position="54"/>
    </location>
</feature>
<organism evidence="1">
    <name type="scientific">marine sediment metagenome</name>
    <dbReference type="NCBI Taxonomy" id="412755"/>
    <lineage>
        <taxon>unclassified sequences</taxon>
        <taxon>metagenomes</taxon>
        <taxon>ecological metagenomes</taxon>
    </lineage>
</organism>